<proteinExistence type="predicted"/>
<sequence>MNNQYGLVHRSCVSSSWPANLSRRLKQ</sequence>
<reference evidence="1" key="2">
    <citation type="journal article" date="2015" name="Data Brief">
        <title>Shoot transcriptome of the giant reed, Arundo donax.</title>
        <authorList>
            <person name="Barrero R.A."/>
            <person name="Guerrero F.D."/>
            <person name="Moolhuijzen P."/>
            <person name="Goolsby J.A."/>
            <person name="Tidwell J."/>
            <person name="Bellgard S.E."/>
            <person name="Bellgard M.I."/>
        </authorList>
    </citation>
    <scope>NUCLEOTIDE SEQUENCE</scope>
    <source>
        <tissue evidence="1">Shoot tissue taken approximately 20 cm above the soil surface</tissue>
    </source>
</reference>
<reference evidence="1" key="1">
    <citation type="submission" date="2014-09" db="EMBL/GenBank/DDBJ databases">
        <authorList>
            <person name="Magalhaes I.L.F."/>
            <person name="Oliveira U."/>
            <person name="Santos F.R."/>
            <person name="Vidigal T.H.D.A."/>
            <person name="Brescovit A.D."/>
            <person name="Santos A.J."/>
        </authorList>
    </citation>
    <scope>NUCLEOTIDE SEQUENCE</scope>
    <source>
        <tissue evidence="1">Shoot tissue taken approximately 20 cm above the soil surface</tissue>
    </source>
</reference>
<evidence type="ECO:0000313" key="1">
    <source>
        <dbReference type="EMBL" id="JAD73947.1"/>
    </source>
</evidence>
<name>A0A0A9CR29_ARUDO</name>
<protein>
    <submittedName>
        <fullName evidence="1">Uncharacterized protein</fullName>
    </submittedName>
</protein>
<accession>A0A0A9CR29</accession>
<dbReference type="AlphaFoldDB" id="A0A0A9CR29"/>
<organism evidence="1">
    <name type="scientific">Arundo donax</name>
    <name type="common">Giant reed</name>
    <name type="synonym">Donax arundinaceus</name>
    <dbReference type="NCBI Taxonomy" id="35708"/>
    <lineage>
        <taxon>Eukaryota</taxon>
        <taxon>Viridiplantae</taxon>
        <taxon>Streptophyta</taxon>
        <taxon>Embryophyta</taxon>
        <taxon>Tracheophyta</taxon>
        <taxon>Spermatophyta</taxon>
        <taxon>Magnoliopsida</taxon>
        <taxon>Liliopsida</taxon>
        <taxon>Poales</taxon>
        <taxon>Poaceae</taxon>
        <taxon>PACMAD clade</taxon>
        <taxon>Arundinoideae</taxon>
        <taxon>Arundineae</taxon>
        <taxon>Arundo</taxon>
    </lineage>
</organism>
<dbReference type="EMBL" id="GBRH01223948">
    <property type="protein sequence ID" value="JAD73947.1"/>
    <property type="molecule type" value="Transcribed_RNA"/>
</dbReference>